<comment type="similarity">
    <text evidence="1">Belongs to the enoyl-CoA hydratase/isomerase family.</text>
</comment>
<dbReference type="AlphaFoldDB" id="S6AVR0"/>
<dbReference type="PANTHER" id="PTHR11941:SF169">
    <property type="entry name" value="(7AS)-7A-METHYL-1,5-DIOXO-2,3,5,6,7,7A-HEXAHYDRO-1H-INDENE-CARBOXYL-COA HYDROLASE"/>
    <property type="match status" value="1"/>
</dbReference>
<dbReference type="eggNOG" id="COG1024">
    <property type="taxonomic scope" value="Bacteria"/>
</dbReference>
<dbReference type="InterPro" id="IPR001753">
    <property type="entry name" value="Enoyl-CoA_hydra/iso"/>
</dbReference>
<dbReference type="CDD" id="cd06558">
    <property type="entry name" value="crotonase-like"/>
    <property type="match status" value="1"/>
</dbReference>
<dbReference type="PATRIC" id="fig|1245471.3.peg.2855"/>
<evidence type="ECO:0000256" key="1">
    <source>
        <dbReference type="ARBA" id="ARBA00005254"/>
    </source>
</evidence>
<dbReference type="Proteomes" id="UP000015503">
    <property type="component" value="Chromosome"/>
</dbReference>
<evidence type="ECO:0000313" key="5">
    <source>
        <dbReference type="Proteomes" id="UP000015503"/>
    </source>
</evidence>
<accession>S6AVR0</accession>
<reference evidence="4 5" key="1">
    <citation type="journal article" date="2013" name="Genome Announc.">
        <title>Complete Genome Sequence of the Carbazole Degrader Pseudomonas resinovorans Strain CA10 (NBRC 106553).</title>
        <authorList>
            <person name="Shintani M."/>
            <person name="Hosoyama A."/>
            <person name="Ohji S."/>
            <person name="Tsuchikane K."/>
            <person name="Takarada H."/>
            <person name="Yamazoe A."/>
            <person name="Fujita N."/>
            <person name="Nojiri H."/>
        </authorList>
    </citation>
    <scope>NUCLEOTIDE SEQUENCE [LARGE SCALE GENOMIC DNA]</scope>
    <source>
        <strain evidence="4 5">NBRC 106553</strain>
    </source>
</reference>
<dbReference type="SUPFAM" id="SSF52096">
    <property type="entry name" value="ClpP/crotonase"/>
    <property type="match status" value="1"/>
</dbReference>
<dbReference type="Pfam" id="PF00378">
    <property type="entry name" value="ECH_1"/>
    <property type="match status" value="1"/>
</dbReference>
<dbReference type="OrthoDB" id="9775794at2"/>
<dbReference type="GO" id="GO:0006635">
    <property type="term" value="P:fatty acid beta-oxidation"/>
    <property type="evidence" value="ECO:0007669"/>
    <property type="project" value="TreeGrafter"/>
</dbReference>
<dbReference type="Gene3D" id="3.90.226.10">
    <property type="entry name" value="2-enoyl-CoA Hydratase, Chain A, domain 1"/>
    <property type="match status" value="1"/>
</dbReference>
<organism evidence="4 5">
    <name type="scientific">Metapseudomonas resinovorans NBRC 106553</name>
    <dbReference type="NCBI Taxonomy" id="1245471"/>
    <lineage>
        <taxon>Bacteria</taxon>
        <taxon>Pseudomonadati</taxon>
        <taxon>Pseudomonadota</taxon>
        <taxon>Gammaproteobacteria</taxon>
        <taxon>Pseudomonadales</taxon>
        <taxon>Pseudomonadaceae</taxon>
        <taxon>Metapseudomonas</taxon>
    </lineage>
</organism>
<dbReference type="GO" id="GO:0004300">
    <property type="term" value="F:enoyl-CoA hydratase activity"/>
    <property type="evidence" value="ECO:0007669"/>
    <property type="project" value="UniProtKB-EC"/>
</dbReference>
<dbReference type="InterPro" id="IPR014748">
    <property type="entry name" value="Enoyl-CoA_hydra_C"/>
</dbReference>
<evidence type="ECO:0000256" key="3">
    <source>
        <dbReference type="ARBA" id="ARBA00023239"/>
    </source>
</evidence>
<dbReference type="EC" id="4.2.1.17" evidence="4"/>
<dbReference type="KEGG" id="pre:PCA10_28190"/>
<keyword evidence="3 4" id="KW-0456">Lyase</keyword>
<name>S6AVR0_METRE</name>
<dbReference type="Gene3D" id="1.10.12.10">
    <property type="entry name" value="Lyase 2-enoyl-coa Hydratase, Chain A, domain 2"/>
    <property type="match status" value="1"/>
</dbReference>
<evidence type="ECO:0000313" key="4">
    <source>
        <dbReference type="EMBL" id="BAN48551.1"/>
    </source>
</evidence>
<dbReference type="EMBL" id="AP013068">
    <property type="protein sequence ID" value="BAN48551.1"/>
    <property type="molecule type" value="Genomic_DNA"/>
</dbReference>
<keyword evidence="5" id="KW-1185">Reference proteome</keyword>
<dbReference type="HOGENOM" id="CLU_009834_7_4_6"/>
<evidence type="ECO:0000256" key="2">
    <source>
        <dbReference type="ARBA" id="ARBA00023098"/>
    </source>
</evidence>
<dbReference type="RefSeq" id="WP_016492743.1">
    <property type="nucleotide sequence ID" value="NC_021499.1"/>
</dbReference>
<dbReference type="PANTHER" id="PTHR11941">
    <property type="entry name" value="ENOYL-COA HYDRATASE-RELATED"/>
    <property type="match status" value="1"/>
</dbReference>
<protein>
    <submittedName>
        <fullName evidence="4">Putative enoyl-CoA hydratase</fullName>
        <ecNumber evidence="4">4.2.1.17</ecNumber>
    </submittedName>
</protein>
<keyword evidence="2" id="KW-0443">Lipid metabolism</keyword>
<sequence length="255" mass="27090">MSVLLRSREGFIEILTLNRPAQRNALSAELMEELSTALEEAERCAEVRVLILTGAGAKAFCAGMDLKDFAAGPDNRVPRSTVHFEAFIEGRFSKPVIAAVQASAVAGGFELMLSCDLAVVSQAARFGIPEVKHGLFPGGGGVLLPARIPLAVALELGLTGDTISATRLEQLGLANRVVAPEQVLDTALELARRIAANAPLGLAATKRLMWACVQEGGTAVRPKVQEAIRQVFDSADAREGALAFAEKRAPHWQGR</sequence>
<dbReference type="InterPro" id="IPR029045">
    <property type="entry name" value="ClpP/crotonase-like_dom_sf"/>
</dbReference>
<proteinExistence type="inferred from homology"/>
<gene>
    <name evidence="4" type="ORF">PCA10_28190</name>
</gene>
<dbReference type="STRING" id="1245471.PCA10_28190"/>